<dbReference type="Gramene" id="MELO3C029322.2.1">
    <property type="protein sequence ID" value="MELO3C029322.2.1"/>
    <property type="gene ID" value="MELO3C029322.2"/>
</dbReference>
<proteinExistence type="predicted"/>
<organism evidence="1">
    <name type="scientific">Cucumis melo</name>
    <name type="common">Muskmelon</name>
    <dbReference type="NCBI Taxonomy" id="3656"/>
    <lineage>
        <taxon>Eukaryota</taxon>
        <taxon>Viridiplantae</taxon>
        <taxon>Streptophyta</taxon>
        <taxon>Embryophyta</taxon>
        <taxon>Tracheophyta</taxon>
        <taxon>Spermatophyta</taxon>
        <taxon>Magnoliopsida</taxon>
        <taxon>eudicotyledons</taxon>
        <taxon>Gunneridae</taxon>
        <taxon>Pentapetalae</taxon>
        <taxon>rosids</taxon>
        <taxon>fabids</taxon>
        <taxon>Cucurbitales</taxon>
        <taxon>Cucurbitaceae</taxon>
        <taxon>Benincaseae</taxon>
        <taxon>Cucumis</taxon>
    </lineage>
</organism>
<sequence length="40" mass="4703">MAARFVEMRQRWSKLRGQTPVGADTIHNLHIRMSQHRGDD</sequence>
<dbReference type="AlphaFoldDB" id="A0A9I9E673"/>
<name>A0A9I9E673_CUCME</name>
<accession>A0A9I9E673</accession>
<evidence type="ECO:0000313" key="1">
    <source>
        <dbReference type="EnsemblPlants" id="MELO3C029322.2.1"/>
    </source>
</evidence>
<dbReference type="EnsemblPlants" id="MELO3C029322.2.1">
    <property type="protein sequence ID" value="MELO3C029322.2.1"/>
    <property type="gene ID" value="MELO3C029322.2"/>
</dbReference>
<reference evidence="1" key="1">
    <citation type="submission" date="2023-03" db="UniProtKB">
        <authorList>
            <consortium name="EnsemblPlants"/>
        </authorList>
    </citation>
    <scope>IDENTIFICATION</scope>
</reference>
<protein>
    <submittedName>
        <fullName evidence="1">Uncharacterized protein</fullName>
    </submittedName>
</protein>